<sequence length="251" mass="27160">MSSFANNISSLEIIALDESSESNHRMRPQRARPIPTPSRFDQSADSVIPIEVIDLSDDEEGSSGAHSGTHVPFHHRPKEFTRFSLARTPKREFAESPSPDPRSPSPPTATMATAPTPATSSMIALQPRSPSPPTATMATAPTTYSQLTPVRDPASRSSRKRGHDVALKGAIEGVARGVAAQEGIDSINLNRESIGVVTSMLEHFIKEMADEARHLARERRTLEVDDIRAVVRLLLPSELARTAEIAGLGSM</sequence>
<organism evidence="2 3">
    <name type="scientific">Steinernema glaseri</name>
    <dbReference type="NCBI Taxonomy" id="37863"/>
    <lineage>
        <taxon>Eukaryota</taxon>
        <taxon>Metazoa</taxon>
        <taxon>Ecdysozoa</taxon>
        <taxon>Nematoda</taxon>
        <taxon>Chromadorea</taxon>
        <taxon>Rhabditida</taxon>
        <taxon>Tylenchina</taxon>
        <taxon>Panagrolaimomorpha</taxon>
        <taxon>Strongyloidoidea</taxon>
        <taxon>Steinernematidae</taxon>
        <taxon>Steinernema</taxon>
    </lineage>
</organism>
<dbReference type="GO" id="GO:0046982">
    <property type="term" value="F:protein heterodimerization activity"/>
    <property type="evidence" value="ECO:0007669"/>
    <property type="project" value="InterPro"/>
</dbReference>
<proteinExistence type="predicted"/>
<reference evidence="3" key="1">
    <citation type="submission" date="2016-11" db="UniProtKB">
        <authorList>
            <consortium name="WormBaseParasite"/>
        </authorList>
    </citation>
    <scope>IDENTIFICATION</scope>
</reference>
<dbReference type="Proteomes" id="UP000095287">
    <property type="component" value="Unplaced"/>
</dbReference>
<protein>
    <submittedName>
        <fullName evidence="3">Histone domain-containing protein</fullName>
    </submittedName>
</protein>
<evidence type="ECO:0000313" key="2">
    <source>
        <dbReference type="Proteomes" id="UP000095287"/>
    </source>
</evidence>
<dbReference type="AlphaFoldDB" id="A0A1I7YIR7"/>
<feature type="compositionally biased region" description="Low complexity" evidence="1">
    <location>
        <begin position="134"/>
        <end position="145"/>
    </location>
</feature>
<dbReference type="Gene3D" id="1.10.20.10">
    <property type="entry name" value="Histone, subunit A"/>
    <property type="match status" value="1"/>
</dbReference>
<feature type="region of interest" description="Disordered" evidence="1">
    <location>
        <begin position="17"/>
        <end position="163"/>
    </location>
</feature>
<dbReference type="WBParaSite" id="L893_g16537.t1">
    <property type="protein sequence ID" value="L893_g16537.t1"/>
    <property type="gene ID" value="L893_g16537"/>
</dbReference>
<feature type="compositionally biased region" description="Low complexity" evidence="1">
    <location>
        <begin position="108"/>
        <end position="122"/>
    </location>
</feature>
<evidence type="ECO:0000256" key="1">
    <source>
        <dbReference type="SAM" id="MobiDB-lite"/>
    </source>
</evidence>
<name>A0A1I7YIR7_9BILA</name>
<feature type="compositionally biased region" description="Pro residues" evidence="1">
    <location>
        <begin position="98"/>
        <end position="107"/>
    </location>
</feature>
<dbReference type="SUPFAM" id="SSF47113">
    <property type="entry name" value="Histone-fold"/>
    <property type="match status" value="1"/>
</dbReference>
<keyword evidence="2" id="KW-1185">Reference proteome</keyword>
<accession>A0A1I7YIR7</accession>
<evidence type="ECO:0000313" key="3">
    <source>
        <dbReference type="WBParaSite" id="L893_g16537.t1"/>
    </source>
</evidence>
<dbReference type="InterPro" id="IPR009072">
    <property type="entry name" value="Histone-fold"/>
</dbReference>